<dbReference type="Gene3D" id="1.25.40.10">
    <property type="entry name" value="Tetratricopeptide repeat domain"/>
    <property type="match status" value="4"/>
</dbReference>
<dbReference type="InParanoid" id="A0A804KU59"/>
<dbReference type="PANTHER" id="PTHR47926">
    <property type="entry name" value="PENTATRICOPEPTIDE REPEAT-CONTAINING PROTEIN"/>
    <property type="match status" value="1"/>
</dbReference>
<keyword evidence="5" id="KW-1185">Reference proteome</keyword>
<reference evidence="3" key="1">
    <citation type="submission" date="2021-03" db="EMBL/GenBank/DDBJ databases">
        <authorList>
            <consortium name="Genoscope - CEA"/>
            <person name="William W."/>
        </authorList>
    </citation>
    <scope>NUCLEOTIDE SEQUENCE</scope>
    <source>
        <strain evidence="3">Doubled-haploid Pahang</strain>
    </source>
</reference>
<dbReference type="InterPro" id="IPR002885">
    <property type="entry name" value="PPR_rpt"/>
</dbReference>
<feature type="repeat" description="PPR" evidence="2">
    <location>
        <begin position="323"/>
        <end position="357"/>
    </location>
</feature>
<dbReference type="EnsemblPlants" id="Ma10_t08830.2">
    <property type="protein sequence ID" value="Ma10_p08830.2"/>
    <property type="gene ID" value="Ma10_g08830"/>
</dbReference>
<keyword evidence="1" id="KW-0677">Repeat</keyword>
<evidence type="ECO:0000313" key="5">
    <source>
        <dbReference type="Proteomes" id="UP000012960"/>
    </source>
</evidence>
<organism evidence="4 5">
    <name type="scientific">Musa acuminata subsp. malaccensis</name>
    <name type="common">Wild banana</name>
    <name type="synonym">Musa malaccensis</name>
    <dbReference type="NCBI Taxonomy" id="214687"/>
    <lineage>
        <taxon>Eukaryota</taxon>
        <taxon>Viridiplantae</taxon>
        <taxon>Streptophyta</taxon>
        <taxon>Embryophyta</taxon>
        <taxon>Tracheophyta</taxon>
        <taxon>Spermatophyta</taxon>
        <taxon>Magnoliopsida</taxon>
        <taxon>Liliopsida</taxon>
        <taxon>Zingiberales</taxon>
        <taxon>Musaceae</taxon>
        <taxon>Musa</taxon>
    </lineage>
</organism>
<feature type="repeat" description="PPR" evidence="2">
    <location>
        <begin position="221"/>
        <end position="256"/>
    </location>
</feature>
<dbReference type="InterPro" id="IPR046960">
    <property type="entry name" value="PPR_At4g14850-like_plant"/>
</dbReference>
<reference evidence="4" key="2">
    <citation type="submission" date="2021-05" db="UniProtKB">
        <authorList>
            <consortium name="EnsemblPlants"/>
        </authorList>
    </citation>
    <scope>IDENTIFICATION</scope>
    <source>
        <strain evidence="4">subsp. malaccensis</strain>
    </source>
</reference>
<dbReference type="InterPro" id="IPR046848">
    <property type="entry name" value="E_motif"/>
</dbReference>
<feature type="repeat" description="PPR" evidence="2">
    <location>
        <begin position="89"/>
        <end position="123"/>
    </location>
</feature>
<name>A0A804KU59_MUSAM</name>
<sequence>MRDGRLLSPFTRRFHADSFFPAKVNSLASILQHFIESSCPFKGQALHAQIIKFDLQANTNLSIKLLILYLKCGSLVHARNVFDRMPRRTLSAYNYMIAGYFREGRSEESLDLVRKLSFSSEKPDGFTLSMALKLSAGLASCRFPRQVHNQIVRLGIDSDEVVFAALIDSYVKNGNLGYARSVYDAMSVRNLVCSTALIVGYMNQRAFGKAEEIFQNITEKDAVVFNAMIEGYSKELDAAGSSIEVYKMMQQLNYRPTISTFVSVIGACSLLSALDVGQQIHGRMIKMEIFSHVKCGSALLDMYSKCGEVEDARKMFDHMPDRNVFTWTSIIDGYGKNGIPNEALNLFYEMKSENVGPNYATFLSVLSACGHAGLVSSGQKIFESMERDYKLKPRMEHYACMVDLLGRHGNLSDAYNFIQQIPEKPNSDVWTALLGASRLHGDLEMADAAAKEVFKLSQNGRPGAYIALSNTFAAAEKWQGVSEVRDLMKARGVSKGIGQSWMEMDKGL</sequence>
<dbReference type="AlphaFoldDB" id="A0A804KU59"/>
<evidence type="ECO:0000256" key="1">
    <source>
        <dbReference type="ARBA" id="ARBA00022737"/>
    </source>
</evidence>
<evidence type="ECO:0000256" key="2">
    <source>
        <dbReference type="PROSITE-ProRule" id="PRU00708"/>
    </source>
</evidence>
<accession>A0A804KU59</accession>
<dbReference type="Pfam" id="PF01535">
    <property type="entry name" value="PPR"/>
    <property type="match status" value="2"/>
</dbReference>
<dbReference type="Pfam" id="PF20431">
    <property type="entry name" value="E_motif"/>
    <property type="match status" value="1"/>
</dbReference>
<proteinExistence type="predicted"/>
<evidence type="ECO:0000313" key="3">
    <source>
        <dbReference type="EMBL" id="CAG1852960.1"/>
    </source>
</evidence>
<dbReference type="GO" id="GO:0009451">
    <property type="term" value="P:RNA modification"/>
    <property type="evidence" value="ECO:0007669"/>
    <property type="project" value="InterPro"/>
</dbReference>
<dbReference type="Pfam" id="PF13041">
    <property type="entry name" value="PPR_2"/>
    <property type="match status" value="1"/>
</dbReference>
<dbReference type="OMA" id="MKPKMEH"/>
<dbReference type="Gramene" id="Ma10_t08830.2">
    <property type="protein sequence ID" value="Ma10_p08830.2"/>
    <property type="gene ID" value="Ma10_g08830"/>
</dbReference>
<dbReference type="PROSITE" id="PS51375">
    <property type="entry name" value="PPR"/>
    <property type="match status" value="4"/>
</dbReference>
<dbReference type="FunFam" id="1.25.40.10:FF:000090">
    <property type="entry name" value="Pentatricopeptide repeat-containing protein, chloroplastic"/>
    <property type="match status" value="1"/>
</dbReference>
<gene>
    <name evidence="3" type="ORF">GSMUA_311860.1</name>
</gene>
<dbReference type="EnsemblPlants" id="Ma10_t08830.1">
    <property type="protein sequence ID" value="Ma10_p08830.1"/>
    <property type="gene ID" value="Ma10_g08830"/>
</dbReference>
<dbReference type="FunCoup" id="A0A804KU59">
    <property type="interactions" value="1769"/>
</dbReference>
<dbReference type="EMBL" id="HG996476">
    <property type="protein sequence ID" value="CAG1852960.1"/>
    <property type="molecule type" value="Genomic_DNA"/>
</dbReference>
<dbReference type="PANTHER" id="PTHR47926:SF535">
    <property type="entry name" value="PENTACOTRIPEPTIDE-REPEAT REGION OF PRORP DOMAIN-CONTAINING PROTEIN"/>
    <property type="match status" value="1"/>
</dbReference>
<dbReference type="Proteomes" id="UP000012960">
    <property type="component" value="Unplaced"/>
</dbReference>
<dbReference type="InterPro" id="IPR011990">
    <property type="entry name" value="TPR-like_helical_dom_sf"/>
</dbReference>
<dbReference type="GO" id="GO:0003723">
    <property type="term" value="F:RNA binding"/>
    <property type="evidence" value="ECO:0007669"/>
    <property type="project" value="InterPro"/>
</dbReference>
<protein>
    <submittedName>
        <fullName evidence="3">(wild Malaysian banana) hypothetical protein</fullName>
    </submittedName>
</protein>
<evidence type="ECO:0000313" key="4">
    <source>
        <dbReference type="EnsemblPlants" id="Ma10_p08830.1"/>
    </source>
</evidence>
<feature type="repeat" description="PPR" evidence="2">
    <location>
        <begin position="159"/>
        <end position="193"/>
    </location>
</feature>
<dbReference type="NCBIfam" id="TIGR00756">
    <property type="entry name" value="PPR"/>
    <property type="match status" value="4"/>
</dbReference>
<dbReference type="Gramene" id="Ma10_t08830.1">
    <property type="protein sequence ID" value="Ma10_p08830.1"/>
    <property type="gene ID" value="Ma10_g08830"/>
</dbReference>